<evidence type="ECO:0000313" key="3">
    <source>
        <dbReference type="EMBL" id="MEC5385812.1"/>
    </source>
</evidence>
<dbReference type="EMBL" id="JAYXHS010000001">
    <property type="protein sequence ID" value="MEC5385812.1"/>
    <property type="molecule type" value="Genomic_DNA"/>
</dbReference>
<evidence type="ECO:0000313" key="4">
    <source>
        <dbReference type="Proteomes" id="UP001331561"/>
    </source>
</evidence>
<proteinExistence type="predicted"/>
<gene>
    <name evidence="3" type="ORF">VVD49_08755</name>
</gene>
<dbReference type="NCBIfam" id="TIGR02605">
    <property type="entry name" value="CxxC_CxxC_SSSS"/>
    <property type="match status" value="1"/>
</dbReference>
<feature type="compositionally biased region" description="Low complexity" evidence="1">
    <location>
        <begin position="78"/>
        <end position="89"/>
    </location>
</feature>
<feature type="compositionally biased region" description="Basic and acidic residues" evidence="1">
    <location>
        <begin position="59"/>
        <end position="69"/>
    </location>
</feature>
<sequence>MPTYEYTCNECGDFDVVRSIASRNDPCQCPYCDATAERVMRTMPTLSTMAATTRTAHATNERAAHEPKHSSTHVHSATCGCGSGKKTTTVKAPDGSKAFPTKRPWMISH</sequence>
<evidence type="ECO:0000259" key="2">
    <source>
        <dbReference type="SMART" id="SM00834"/>
    </source>
</evidence>
<dbReference type="InterPro" id="IPR013429">
    <property type="entry name" value="Regulatory_FmdB_Zinc_ribbon"/>
</dbReference>
<accession>A0ABU6K2B2</accession>
<protein>
    <submittedName>
        <fullName evidence="3">Zinc ribbon domain-containing protein</fullName>
    </submittedName>
</protein>
<feature type="region of interest" description="Disordered" evidence="1">
    <location>
        <begin position="53"/>
        <end position="109"/>
    </location>
</feature>
<evidence type="ECO:0000256" key="1">
    <source>
        <dbReference type="SAM" id="MobiDB-lite"/>
    </source>
</evidence>
<name>A0ABU6K2B2_9RHOO</name>
<dbReference type="SMART" id="SM00834">
    <property type="entry name" value="CxxC_CXXC_SSSS"/>
    <property type="match status" value="1"/>
</dbReference>
<reference evidence="3 4" key="1">
    <citation type="submission" date="2024-01" db="EMBL/GenBank/DDBJ databases">
        <title>Uliginosibacterium soil sp. nov.</title>
        <authorList>
            <person name="Lv Y."/>
        </authorList>
    </citation>
    <scope>NUCLEOTIDE SEQUENCE [LARGE SCALE GENOMIC DNA]</scope>
    <source>
        <strain evidence="3 4">H3</strain>
    </source>
</reference>
<dbReference type="Proteomes" id="UP001331561">
    <property type="component" value="Unassembled WGS sequence"/>
</dbReference>
<feature type="domain" description="Putative regulatory protein FmdB zinc ribbon" evidence="2">
    <location>
        <begin position="1"/>
        <end position="41"/>
    </location>
</feature>
<comment type="caution">
    <text evidence="3">The sequence shown here is derived from an EMBL/GenBank/DDBJ whole genome shotgun (WGS) entry which is preliminary data.</text>
</comment>
<dbReference type="Pfam" id="PF09723">
    <property type="entry name" value="Zn_ribbon_8"/>
    <property type="match status" value="1"/>
</dbReference>
<dbReference type="RefSeq" id="WP_327598759.1">
    <property type="nucleotide sequence ID" value="NZ_JAYXHS010000001.1"/>
</dbReference>
<keyword evidence="4" id="KW-1185">Reference proteome</keyword>
<organism evidence="3 4">
    <name type="scientific">Uliginosibacterium silvisoli</name>
    <dbReference type="NCBI Taxonomy" id="3114758"/>
    <lineage>
        <taxon>Bacteria</taxon>
        <taxon>Pseudomonadati</taxon>
        <taxon>Pseudomonadota</taxon>
        <taxon>Betaproteobacteria</taxon>
        <taxon>Rhodocyclales</taxon>
        <taxon>Zoogloeaceae</taxon>
        <taxon>Uliginosibacterium</taxon>
    </lineage>
</organism>